<proteinExistence type="predicted"/>
<feature type="compositionally biased region" description="Basic and acidic residues" evidence="1">
    <location>
        <begin position="311"/>
        <end position="320"/>
    </location>
</feature>
<evidence type="ECO:0000313" key="2">
    <source>
        <dbReference type="EMBL" id="KAJ7970159.1"/>
    </source>
</evidence>
<dbReference type="KEGG" id="qsa:O6P43_008386"/>
<feature type="region of interest" description="Disordered" evidence="1">
    <location>
        <begin position="460"/>
        <end position="502"/>
    </location>
</feature>
<feature type="region of interest" description="Disordered" evidence="1">
    <location>
        <begin position="356"/>
        <end position="376"/>
    </location>
</feature>
<dbReference type="PANTHER" id="PTHR32010:SF18">
    <property type="entry name" value="DUF789 FAMILY PROTEIN"/>
    <property type="match status" value="1"/>
</dbReference>
<accession>A0AAD7M545</accession>
<gene>
    <name evidence="2" type="ORF">O6P43_008386</name>
</gene>
<sequence length="706" mass="78008">MEIGGFLHYHCSALITITLPLEYPQLVFPPPINVLMFDRHGGQRGKPPDCAYAVNSFTRSISGTGRRESQNRTLANRACKLNGLSGNSSRRLLTCSNFSDLNPDCSAVVNSSDMFIDNCKVGKSLKKSSRRKAKKKGRQSKKLLCDTVYSEMEVPSGEYVHGSSKTETCHNNDMDHVDGFVSYSTVPEISLADDRLIKKNYDGNEYDDIFSSSESPKSCARSIDEMEKSEAVAPAVRNSVGEHALCNSENHLQTRNPEFSLNAGGVEDIHNIQICCFKDMCSKSSSNMQHSLVLDSVSLGSNSDVSTNAGEDVKQSEKTRSGIGLSEPPGFISRTGYIICQNLLNGVDNIYEQTEGTKHGAHSSRSSYRRGKQNEMVSRNASVNRFAGVVNLHGCMGKENNHSVWKKVQRNGFHECGSETKKVSSSFSQFDTTLKEAPSLKRNCNFVYVNTLSRVENKKDLKDKVSGKMKSRTSTGPKQEYNCYSRRGPQSNRANSNEHPNISMKQNEIPYISSHASGQQGVNRFLGSHAHNNCPMAGFMTSNVECVTFESVRSAQAYPDESESLRSVCCTVSSMNKQNIESMDSSLPKSCDSFDQAMPEEQSQLYVPHLLADEIGRTQRKASFTDLKQSQNSGSTLQKWIPVSVKDLGSAISRRSFSSSLEHSDETTAKDWTLKSTVEGKKFSSFQNLGSSLNSRNKCGSDFKEN</sequence>
<reference evidence="2" key="1">
    <citation type="journal article" date="2023" name="Science">
        <title>Elucidation of the pathway for biosynthesis of saponin adjuvants from the soapbark tree.</title>
        <authorList>
            <person name="Reed J."/>
            <person name="Orme A."/>
            <person name="El-Demerdash A."/>
            <person name="Owen C."/>
            <person name="Martin L.B.B."/>
            <person name="Misra R.C."/>
            <person name="Kikuchi S."/>
            <person name="Rejzek M."/>
            <person name="Martin A.C."/>
            <person name="Harkess A."/>
            <person name="Leebens-Mack J."/>
            <person name="Louveau T."/>
            <person name="Stephenson M.J."/>
            <person name="Osbourn A."/>
        </authorList>
    </citation>
    <scope>NUCLEOTIDE SEQUENCE</scope>
    <source>
        <strain evidence="2">S10</strain>
    </source>
</reference>
<feature type="compositionally biased region" description="Basic residues" evidence="1">
    <location>
        <begin position="359"/>
        <end position="371"/>
    </location>
</feature>
<keyword evidence="3" id="KW-1185">Reference proteome</keyword>
<organism evidence="2 3">
    <name type="scientific">Quillaja saponaria</name>
    <name type="common">Soap bark tree</name>
    <dbReference type="NCBI Taxonomy" id="32244"/>
    <lineage>
        <taxon>Eukaryota</taxon>
        <taxon>Viridiplantae</taxon>
        <taxon>Streptophyta</taxon>
        <taxon>Embryophyta</taxon>
        <taxon>Tracheophyta</taxon>
        <taxon>Spermatophyta</taxon>
        <taxon>Magnoliopsida</taxon>
        <taxon>eudicotyledons</taxon>
        <taxon>Gunneridae</taxon>
        <taxon>Pentapetalae</taxon>
        <taxon>rosids</taxon>
        <taxon>fabids</taxon>
        <taxon>Fabales</taxon>
        <taxon>Quillajaceae</taxon>
        <taxon>Quillaja</taxon>
    </lineage>
</organism>
<protein>
    <submittedName>
        <fullName evidence="2">Serine-rich adhesin for platelets like</fullName>
    </submittedName>
</protein>
<dbReference type="EMBL" id="JARAOO010000004">
    <property type="protein sequence ID" value="KAJ7970159.1"/>
    <property type="molecule type" value="Genomic_DNA"/>
</dbReference>
<dbReference type="Proteomes" id="UP001163823">
    <property type="component" value="Chromosome 4"/>
</dbReference>
<feature type="compositionally biased region" description="Polar residues" evidence="1">
    <location>
        <begin position="488"/>
        <end position="502"/>
    </location>
</feature>
<evidence type="ECO:0000313" key="3">
    <source>
        <dbReference type="Proteomes" id="UP001163823"/>
    </source>
</evidence>
<comment type="caution">
    <text evidence="2">The sequence shown here is derived from an EMBL/GenBank/DDBJ whole genome shotgun (WGS) entry which is preliminary data.</text>
</comment>
<dbReference type="AlphaFoldDB" id="A0AAD7M545"/>
<feature type="region of interest" description="Disordered" evidence="1">
    <location>
        <begin position="304"/>
        <end position="326"/>
    </location>
</feature>
<evidence type="ECO:0000256" key="1">
    <source>
        <dbReference type="SAM" id="MobiDB-lite"/>
    </source>
</evidence>
<name>A0AAD7M545_QUISA</name>
<dbReference type="PANTHER" id="PTHR32010">
    <property type="entry name" value="PHOTOSYSTEM II STABILITY/ASSEMBLY FACTOR HCF136, CHLOROPLASTIC"/>
    <property type="match status" value="1"/>
</dbReference>